<dbReference type="GO" id="GO:0046872">
    <property type="term" value="F:metal ion binding"/>
    <property type="evidence" value="ECO:0007669"/>
    <property type="project" value="UniProtKB-KW"/>
</dbReference>
<dbReference type="SUPFAM" id="SSF54862">
    <property type="entry name" value="4Fe-4S ferredoxins"/>
    <property type="match status" value="1"/>
</dbReference>
<dbReference type="AlphaFoldDB" id="A0A1T4Q650"/>
<dbReference type="PANTHER" id="PTHR43312:SF1">
    <property type="entry name" value="NADP-DEPENDENT OXIDOREDUCTASE DOMAIN-CONTAINING PROTEIN"/>
    <property type="match status" value="1"/>
</dbReference>
<dbReference type="Gene3D" id="3.30.70.20">
    <property type="match status" value="1"/>
</dbReference>
<accession>A0A1T4Q650</accession>
<dbReference type="GO" id="GO:0016491">
    <property type="term" value="F:oxidoreductase activity"/>
    <property type="evidence" value="ECO:0007669"/>
    <property type="project" value="InterPro"/>
</dbReference>
<dbReference type="InterPro" id="IPR036812">
    <property type="entry name" value="NAD(P)_OxRdtase_dom_sf"/>
</dbReference>
<dbReference type="Proteomes" id="UP000189933">
    <property type="component" value="Unassembled WGS sequence"/>
</dbReference>
<dbReference type="CDD" id="cd19100">
    <property type="entry name" value="AKR_unchar"/>
    <property type="match status" value="1"/>
</dbReference>
<dbReference type="PANTHER" id="PTHR43312">
    <property type="entry name" value="D-THREO-ALDOSE 1-DEHYDROGENASE"/>
    <property type="match status" value="1"/>
</dbReference>
<dbReference type="OrthoDB" id="9804790at2"/>
<protein>
    <submittedName>
        <fullName evidence="5">Predicted oxidoreductase</fullName>
    </submittedName>
</protein>
<dbReference type="InterPro" id="IPR017900">
    <property type="entry name" value="4Fe4S_Fe_S_CS"/>
</dbReference>
<feature type="domain" description="4Fe-4S ferredoxin-type" evidence="4">
    <location>
        <begin position="288"/>
        <end position="315"/>
    </location>
</feature>
<dbReference type="EMBL" id="FUXM01000016">
    <property type="protein sequence ID" value="SJZ99037.1"/>
    <property type="molecule type" value="Genomic_DNA"/>
</dbReference>
<dbReference type="InterPro" id="IPR023210">
    <property type="entry name" value="NADP_OxRdtase_dom"/>
</dbReference>
<evidence type="ECO:0000259" key="4">
    <source>
        <dbReference type="PROSITE" id="PS51379"/>
    </source>
</evidence>
<dbReference type="PROSITE" id="PS00198">
    <property type="entry name" value="4FE4S_FER_1"/>
    <property type="match status" value="1"/>
</dbReference>
<keyword evidence="2" id="KW-0408">Iron</keyword>
<sequence length="315" mass="34598">MEYRQLGQTGIEVSRLCFGALTIGPLQANLPLDRGAAVLRYALELGVNFIDTAQLYRTYPYIRQALRGWDKPVVIASKTYAYTREGAAAALEEARRELDRDVIDIFLLHEQESIHTVRGHWEAVEYLLQAREKGLIREVGLSTHRIAGVEAALAFPELTVIHPLYNLAGIGIGDGDAAAMAEAIARAAAAGKGIYSMKPLAGGNLLSRREEALQFVLSTPGIAAVAIGMQSEAEVEYNLAFFSGQTPPHEAAARISSQPRRLHIEDWCQGCGRCVERCQQQALYLQGEKVEVDRNKCLLCGYCSAVCPDFCLKIF</sequence>
<keyword evidence="1" id="KW-0479">Metal-binding</keyword>
<dbReference type="Pfam" id="PF13237">
    <property type="entry name" value="Fer4_10"/>
    <property type="match status" value="1"/>
</dbReference>
<dbReference type="InterPro" id="IPR017896">
    <property type="entry name" value="4Fe4S_Fe-S-bd"/>
</dbReference>
<dbReference type="GO" id="GO:0051536">
    <property type="term" value="F:iron-sulfur cluster binding"/>
    <property type="evidence" value="ECO:0007669"/>
    <property type="project" value="UniProtKB-KW"/>
</dbReference>
<evidence type="ECO:0000256" key="3">
    <source>
        <dbReference type="ARBA" id="ARBA00023014"/>
    </source>
</evidence>
<reference evidence="6" key="1">
    <citation type="submission" date="2017-02" db="EMBL/GenBank/DDBJ databases">
        <authorList>
            <person name="Varghese N."/>
            <person name="Submissions S."/>
        </authorList>
    </citation>
    <scope>NUCLEOTIDE SEQUENCE [LARGE SCALE GENOMIC DNA]</scope>
    <source>
        <strain evidence="6">DSM 16521</strain>
    </source>
</reference>
<dbReference type="Gene3D" id="3.20.20.100">
    <property type="entry name" value="NADP-dependent oxidoreductase domain"/>
    <property type="match status" value="1"/>
</dbReference>
<organism evidence="5 6">
    <name type="scientific">Carboxydocella sporoproducens DSM 16521</name>
    <dbReference type="NCBI Taxonomy" id="1121270"/>
    <lineage>
        <taxon>Bacteria</taxon>
        <taxon>Bacillati</taxon>
        <taxon>Bacillota</taxon>
        <taxon>Clostridia</taxon>
        <taxon>Eubacteriales</taxon>
        <taxon>Clostridiales Family XVI. Incertae Sedis</taxon>
        <taxon>Carboxydocella</taxon>
    </lineage>
</organism>
<evidence type="ECO:0000256" key="1">
    <source>
        <dbReference type="ARBA" id="ARBA00022723"/>
    </source>
</evidence>
<evidence type="ECO:0000313" key="6">
    <source>
        <dbReference type="Proteomes" id="UP000189933"/>
    </source>
</evidence>
<dbReference type="PROSITE" id="PS51379">
    <property type="entry name" value="4FE4S_FER_2"/>
    <property type="match status" value="2"/>
</dbReference>
<evidence type="ECO:0000256" key="2">
    <source>
        <dbReference type="ARBA" id="ARBA00023004"/>
    </source>
</evidence>
<evidence type="ECO:0000313" key="5">
    <source>
        <dbReference type="EMBL" id="SJZ99037.1"/>
    </source>
</evidence>
<dbReference type="RefSeq" id="WP_078665604.1">
    <property type="nucleotide sequence ID" value="NZ_FUXM01000016.1"/>
</dbReference>
<name>A0A1T4Q650_9FIRM</name>
<keyword evidence="3" id="KW-0411">Iron-sulfur</keyword>
<dbReference type="InterPro" id="IPR053135">
    <property type="entry name" value="AKR2_Oxidoreductase"/>
</dbReference>
<dbReference type="Pfam" id="PF00248">
    <property type="entry name" value="Aldo_ket_red"/>
    <property type="match status" value="1"/>
</dbReference>
<dbReference type="PRINTS" id="PR00069">
    <property type="entry name" value="ALDKETRDTASE"/>
</dbReference>
<dbReference type="InterPro" id="IPR020471">
    <property type="entry name" value="AKR"/>
</dbReference>
<keyword evidence="6" id="KW-1185">Reference proteome</keyword>
<feature type="domain" description="4Fe-4S ferredoxin-type" evidence="4">
    <location>
        <begin position="259"/>
        <end position="287"/>
    </location>
</feature>
<dbReference type="SUPFAM" id="SSF51430">
    <property type="entry name" value="NAD(P)-linked oxidoreductase"/>
    <property type="match status" value="1"/>
</dbReference>
<gene>
    <name evidence="5" type="ORF">SAMN02745885_01539</name>
</gene>
<proteinExistence type="predicted"/>